<proteinExistence type="predicted"/>
<gene>
    <name evidence="1" type="ORF">A2573_00425</name>
</gene>
<evidence type="ECO:0000313" key="1">
    <source>
        <dbReference type="EMBL" id="OGM87717.1"/>
    </source>
</evidence>
<organism evidence="1 2">
    <name type="scientific">Candidatus Woesebacteria bacterium RIFOXYD1_FULL_43_18</name>
    <dbReference type="NCBI Taxonomy" id="1802551"/>
    <lineage>
        <taxon>Bacteria</taxon>
        <taxon>Candidatus Woeseibacteriota</taxon>
    </lineage>
</organism>
<reference evidence="1 2" key="1">
    <citation type="journal article" date="2016" name="Nat. Commun.">
        <title>Thousands of microbial genomes shed light on interconnected biogeochemical processes in an aquifer system.</title>
        <authorList>
            <person name="Anantharaman K."/>
            <person name="Brown C.T."/>
            <person name="Hug L.A."/>
            <person name="Sharon I."/>
            <person name="Castelle C.J."/>
            <person name="Probst A.J."/>
            <person name="Thomas B.C."/>
            <person name="Singh A."/>
            <person name="Wilkins M.J."/>
            <person name="Karaoz U."/>
            <person name="Brodie E.L."/>
            <person name="Williams K.H."/>
            <person name="Hubbard S.S."/>
            <person name="Banfield J.F."/>
        </authorList>
    </citation>
    <scope>NUCLEOTIDE SEQUENCE [LARGE SCALE GENOMIC DNA]</scope>
</reference>
<evidence type="ECO:0008006" key="3">
    <source>
        <dbReference type="Google" id="ProtNLM"/>
    </source>
</evidence>
<comment type="caution">
    <text evidence="1">The sequence shown here is derived from an EMBL/GenBank/DDBJ whole genome shotgun (WGS) entry which is preliminary data.</text>
</comment>
<accession>A0A1F8DGI9</accession>
<dbReference type="Proteomes" id="UP000177596">
    <property type="component" value="Unassembled WGS sequence"/>
</dbReference>
<evidence type="ECO:0000313" key="2">
    <source>
        <dbReference type="Proteomes" id="UP000177596"/>
    </source>
</evidence>
<sequence>MTSTKGCIYYTDNRPKSFILDKCREEILKGWKGPLVSVSLQPIDFGKNIVLAGVERGLPTMIKQITMALEALDTDIVFFLEHDVLYHPSHFDFTPPKEEIYYYNLNNWRWGIKENFAITYDGLTSLSQLACYRKTALNHYKGRLKYIIDHGLNKDQSRDPRWGRVMGYEPGTKPRRRGGFSDEKFEIWKSDFPNIDIRHRHTFSPPKYNLADFKHQPINFRQEKIENIPYWNLKTLRDQWLDKYIIN</sequence>
<dbReference type="EMBL" id="MGIL01000022">
    <property type="protein sequence ID" value="OGM87717.1"/>
    <property type="molecule type" value="Genomic_DNA"/>
</dbReference>
<protein>
    <recommendedName>
        <fullName evidence="3">Glycosyltransferase</fullName>
    </recommendedName>
</protein>
<dbReference type="AlphaFoldDB" id="A0A1F8DGI9"/>
<name>A0A1F8DGI9_9BACT</name>